<feature type="chain" id="PRO_5046490272" description="Hemolysin" evidence="1">
    <location>
        <begin position="23"/>
        <end position="79"/>
    </location>
</feature>
<evidence type="ECO:0000256" key="1">
    <source>
        <dbReference type="SAM" id="SignalP"/>
    </source>
</evidence>
<keyword evidence="1" id="KW-0732">Signal</keyword>
<evidence type="ECO:0008006" key="4">
    <source>
        <dbReference type="Google" id="ProtNLM"/>
    </source>
</evidence>
<keyword evidence="3" id="KW-1185">Reference proteome</keyword>
<gene>
    <name evidence="2" type="ORF">VMF7928_00840</name>
</gene>
<proteinExistence type="predicted"/>
<sequence>MKKVYVFTGLAVSLFLSGCASQDEKYHVAGEPAVTESATIYCVQEGGTISFANANGERQTFCDHDNNHVEQWAYYNQHH</sequence>
<dbReference type="Proteomes" id="UP000838748">
    <property type="component" value="Unassembled WGS sequence"/>
</dbReference>
<feature type="signal peptide" evidence="1">
    <location>
        <begin position="1"/>
        <end position="22"/>
    </location>
</feature>
<dbReference type="EMBL" id="CAKLDM010000001">
    <property type="protein sequence ID" value="CAH0536967.1"/>
    <property type="molecule type" value="Genomic_DNA"/>
</dbReference>
<evidence type="ECO:0000313" key="2">
    <source>
        <dbReference type="EMBL" id="CAH0536967.1"/>
    </source>
</evidence>
<comment type="caution">
    <text evidence="2">The sequence shown here is derived from an EMBL/GenBank/DDBJ whole genome shotgun (WGS) entry which is preliminary data.</text>
</comment>
<evidence type="ECO:0000313" key="3">
    <source>
        <dbReference type="Proteomes" id="UP000838748"/>
    </source>
</evidence>
<protein>
    <recommendedName>
        <fullName evidence="4">Hemolysin</fullName>
    </recommendedName>
</protein>
<name>A0ABM9A0H4_9VIBR</name>
<accession>A0ABM9A0H4</accession>
<dbReference type="RefSeq" id="WP_237360217.1">
    <property type="nucleotide sequence ID" value="NZ_CAKLDM010000001.1"/>
</dbReference>
<organism evidence="2 3">
    <name type="scientific">Vibrio marisflavi CECT 7928</name>
    <dbReference type="NCBI Taxonomy" id="634439"/>
    <lineage>
        <taxon>Bacteria</taxon>
        <taxon>Pseudomonadati</taxon>
        <taxon>Pseudomonadota</taxon>
        <taxon>Gammaproteobacteria</taxon>
        <taxon>Vibrionales</taxon>
        <taxon>Vibrionaceae</taxon>
        <taxon>Vibrio</taxon>
    </lineage>
</organism>
<reference evidence="2" key="1">
    <citation type="submission" date="2021-11" db="EMBL/GenBank/DDBJ databases">
        <authorList>
            <person name="Rodrigo-Torres L."/>
            <person name="Arahal R. D."/>
            <person name="Lucena T."/>
        </authorList>
    </citation>
    <scope>NUCLEOTIDE SEQUENCE</scope>
    <source>
        <strain evidence="2">CECT 7928</strain>
    </source>
</reference>
<dbReference type="PROSITE" id="PS51257">
    <property type="entry name" value="PROKAR_LIPOPROTEIN"/>
    <property type="match status" value="1"/>
</dbReference>